<feature type="domain" description="Sortilin C-terminal" evidence="2">
    <location>
        <begin position="220"/>
        <end position="326"/>
    </location>
</feature>
<keyword evidence="1" id="KW-0677">Repeat</keyword>
<dbReference type="GO" id="GO:0016020">
    <property type="term" value="C:membrane"/>
    <property type="evidence" value="ECO:0007669"/>
    <property type="project" value="TreeGrafter"/>
</dbReference>
<sequence>MLDKYDVFVQIICDLAEYDSATGNCPVVINPHLPGVIYINLKQAGKHSITYTSHDDGKHFKRLQLEEEHPDCNDNNCGFELDLNCSSGFMANSFPTNWIVKINGIFHKIGSRSNHSFVSFNGGLSWKMLDTRIEQLTIVNNGGLMVGHERKKGKIWYSYNEGRKWLRVKIKAYNCIDIIPLSFDKYRVLAVINYKEKTRTYKLSLLKFNRALSMMYLMIGTQCDVNDFDTWYVPRYQGTCFQGEEMIYLKKKPLPICFDNRTSSLPTINACPCSLEDFHWYSNINDSKTNYFFKDNLCLLDTNLNLTESSKICLDGGKPLNHLNGYELYLNRFAQLDSDLCYPRETFLIENSNYSDYCISVSNIHFISDFSIRIYVIFPDQINECEFDNKGYYLPASFFKKYDLPMTISSIDPITYNINGKEIYLYKNHKIFRYFEELNKFTKDEVSLYQLNFDIVEITHDYINSFIFILDTKHRLFALSLANNYIKFLTSDVIDFSFDIDTM</sequence>
<gene>
    <name evidence="4" type="ORF">RF11_06521</name>
</gene>
<organism evidence="4 5">
    <name type="scientific">Thelohanellus kitauei</name>
    <name type="common">Myxosporean</name>
    <dbReference type="NCBI Taxonomy" id="669202"/>
    <lineage>
        <taxon>Eukaryota</taxon>
        <taxon>Metazoa</taxon>
        <taxon>Cnidaria</taxon>
        <taxon>Myxozoa</taxon>
        <taxon>Myxosporea</taxon>
        <taxon>Bivalvulida</taxon>
        <taxon>Platysporina</taxon>
        <taxon>Myxobolidae</taxon>
        <taxon>Thelohanellus</taxon>
    </lineage>
</organism>
<dbReference type="AlphaFoldDB" id="A0A0C2MJ75"/>
<dbReference type="GO" id="GO:0005794">
    <property type="term" value="C:Golgi apparatus"/>
    <property type="evidence" value="ECO:0007669"/>
    <property type="project" value="TreeGrafter"/>
</dbReference>
<keyword evidence="5" id="KW-1185">Reference proteome</keyword>
<evidence type="ECO:0000256" key="1">
    <source>
        <dbReference type="ARBA" id="ARBA00022737"/>
    </source>
</evidence>
<dbReference type="GO" id="GO:0006892">
    <property type="term" value="P:post-Golgi vesicle-mediated transport"/>
    <property type="evidence" value="ECO:0007669"/>
    <property type="project" value="TreeGrafter"/>
</dbReference>
<feature type="domain" description="Sortilin N-terminal" evidence="3">
    <location>
        <begin position="42"/>
        <end position="171"/>
    </location>
</feature>
<dbReference type="PANTHER" id="PTHR12106:SF27">
    <property type="entry name" value="SORTILIN-RELATED RECEPTOR"/>
    <property type="match status" value="1"/>
</dbReference>
<dbReference type="Pfam" id="PF15901">
    <property type="entry name" value="Sortilin_C"/>
    <property type="match status" value="1"/>
</dbReference>
<comment type="caution">
    <text evidence="4">The sequence shown here is derived from an EMBL/GenBank/DDBJ whole genome shotgun (WGS) entry which is preliminary data.</text>
</comment>
<dbReference type="OrthoDB" id="5949766at2759"/>
<evidence type="ECO:0000313" key="4">
    <source>
        <dbReference type="EMBL" id="KII61676.1"/>
    </source>
</evidence>
<dbReference type="InterPro" id="IPR015943">
    <property type="entry name" value="WD40/YVTN_repeat-like_dom_sf"/>
</dbReference>
<proteinExistence type="predicted"/>
<dbReference type="InterPro" id="IPR031777">
    <property type="entry name" value="Sortilin_C"/>
</dbReference>
<protein>
    <submittedName>
        <fullName evidence="4">Vacuolar protein sorting/targeting protein 10</fullName>
    </submittedName>
</protein>
<dbReference type="Pfam" id="PF15902">
    <property type="entry name" value="Sortilin-Vps10"/>
    <property type="match status" value="1"/>
</dbReference>
<dbReference type="SUPFAM" id="SSF110296">
    <property type="entry name" value="Oligoxyloglucan reducing end-specific cellobiohydrolase"/>
    <property type="match status" value="1"/>
</dbReference>
<dbReference type="PANTHER" id="PTHR12106">
    <property type="entry name" value="SORTILIN RELATED"/>
    <property type="match status" value="1"/>
</dbReference>
<evidence type="ECO:0000313" key="5">
    <source>
        <dbReference type="Proteomes" id="UP000031668"/>
    </source>
</evidence>
<dbReference type="Gene3D" id="2.130.10.10">
    <property type="entry name" value="YVTN repeat-like/Quinoprotein amine dehydrogenase"/>
    <property type="match status" value="1"/>
</dbReference>
<name>A0A0C2MJ75_THEKT</name>
<dbReference type="InterPro" id="IPR050310">
    <property type="entry name" value="VPS10-sortilin"/>
</dbReference>
<accession>A0A0C2MJ75</accession>
<evidence type="ECO:0000259" key="3">
    <source>
        <dbReference type="Pfam" id="PF15902"/>
    </source>
</evidence>
<evidence type="ECO:0000259" key="2">
    <source>
        <dbReference type="Pfam" id="PF15901"/>
    </source>
</evidence>
<dbReference type="EMBL" id="JWZT01005285">
    <property type="protein sequence ID" value="KII61676.1"/>
    <property type="molecule type" value="Genomic_DNA"/>
</dbReference>
<dbReference type="Proteomes" id="UP000031668">
    <property type="component" value="Unassembled WGS sequence"/>
</dbReference>
<reference evidence="4 5" key="1">
    <citation type="journal article" date="2014" name="Genome Biol. Evol.">
        <title>The genome of the myxosporean Thelohanellus kitauei shows adaptations to nutrient acquisition within its fish host.</title>
        <authorList>
            <person name="Yang Y."/>
            <person name="Xiong J."/>
            <person name="Zhou Z."/>
            <person name="Huo F."/>
            <person name="Miao W."/>
            <person name="Ran C."/>
            <person name="Liu Y."/>
            <person name="Zhang J."/>
            <person name="Feng J."/>
            <person name="Wang M."/>
            <person name="Wang M."/>
            <person name="Wang L."/>
            <person name="Yao B."/>
        </authorList>
    </citation>
    <scope>NUCLEOTIDE SEQUENCE [LARGE SCALE GENOMIC DNA]</scope>
    <source>
        <strain evidence="4">Wuqing</strain>
    </source>
</reference>
<dbReference type="InterPro" id="IPR031778">
    <property type="entry name" value="Sortilin_N"/>
</dbReference>